<feature type="transmembrane region" description="Helical" evidence="1">
    <location>
        <begin position="42"/>
        <end position="67"/>
    </location>
</feature>
<dbReference type="Proteomes" id="UP000071644">
    <property type="component" value="Unassembled WGS sequence"/>
</dbReference>
<dbReference type="AlphaFoldDB" id="A0AAJ0PEM1"/>
<evidence type="ECO:0000313" key="3">
    <source>
        <dbReference type="Proteomes" id="UP000071644"/>
    </source>
</evidence>
<comment type="caution">
    <text evidence="2">The sequence shown here is derived from an EMBL/GenBank/DDBJ whole genome shotgun (WGS) entry which is preliminary data.</text>
</comment>
<proteinExistence type="predicted"/>
<protein>
    <submittedName>
        <fullName evidence="2">Uncharacterized protein</fullName>
    </submittedName>
</protein>
<evidence type="ECO:0000256" key="1">
    <source>
        <dbReference type="SAM" id="Phobius"/>
    </source>
</evidence>
<reference evidence="2 3" key="1">
    <citation type="journal article" date="2016" name="Front. Microbiol.">
        <title>Genomic Resource of Rice Seed Associated Bacteria.</title>
        <authorList>
            <person name="Midha S."/>
            <person name="Bansal K."/>
            <person name="Sharma S."/>
            <person name="Kumar N."/>
            <person name="Patil P.P."/>
            <person name="Chaudhry V."/>
            <person name="Patil P.B."/>
        </authorList>
    </citation>
    <scope>NUCLEOTIDE SEQUENCE [LARGE SCALE GENOMIC DNA]</scope>
    <source>
        <strain evidence="2 3">NS96</strain>
    </source>
</reference>
<keyword evidence="1" id="KW-1133">Transmembrane helix</keyword>
<sequence>MYSISLFVLALCVVFVYRAQHPHVVIRRAGLNPENPEVWRQAVMRFAARVRLVAGLVIMLLVVVASYRLPVEIGQMLTASQDRQVELQAQRLANRFTAEKQHVEQMIGTLGSREGYLIYLTYRSERQFTQK</sequence>
<gene>
    <name evidence="2" type="ORF">NS96R_14235</name>
</gene>
<evidence type="ECO:0000313" key="2">
    <source>
        <dbReference type="EMBL" id="KTT16904.1"/>
    </source>
</evidence>
<accession>A0AAJ0PEM1</accession>
<organism evidence="2 3">
    <name type="scientific">Pseudomonas parafulva</name>
    <dbReference type="NCBI Taxonomy" id="157782"/>
    <lineage>
        <taxon>Bacteria</taxon>
        <taxon>Pseudomonadati</taxon>
        <taxon>Pseudomonadota</taxon>
        <taxon>Gammaproteobacteria</taxon>
        <taxon>Pseudomonadales</taxon>
        <taxon>Pseudomonadaceae</taxon>
        <taxon>Pseudomonas</taxon>
    </lineage>
</organism>
<keyword evidence="1" id="KW-0812">Transmembrane</keyword>
<dbReference type="EMBL" id="LDSN01000036">
    <property type="protein sequence ID" value="KTT16904.1"/>
    <property type="molecule type" value="Genomic_DNA"/>
</dbReference>
<name>A0AAJ0PEM1_9PSED</name>
<keyword evidence="1" id="KW-0472">Membrane</keyword>